<keyword evidence="12" id="KW-1185">Reference proteome</keyword>
<dbReference type="SMART" id="SM00248">
    <property type="entry name" value="ANK"/>
    <property type="match status" value="3"/>
</dbReference>
<dbReference type="GO" id="GO:0009066">
    <property type="term" value="P:aspartate family amino acid metabolic process"/>
    <property type="evidence" value="ECO:0007669"/>
    <property type="project" value="UniProtKB-ARBA"/>
</dbReference>
<dbReference type="SFLD" id="SFLDS00057">
    <property type="entry name" value="Glutaminase/Asparaginase"/>
    <property type="match status" value="1"/>
</dbReference>
<dbReference type="SUPFAM" id="SSF48403">
    <property type="entry name" value="Ankyrin repeat"/>
    <property type="match status" value="1"/>
</dbReference>
<dbReference type="SUPFAM" id="SSF53774">
    <property type="entry name" value="Glutaminase/Asparaginase"/>
    <property type="match status" value="1"/>
</dbReference>
<dbReference type="AlphaFoldDB" id="A0AA40EHX0"/>
<dbReference type="CDD" id="cd08963">
    <property type="entry name" value="L-asparaginase_I"/>
    <property type="match status" value="1"/>
</dbReference>
<dbReference type="Gene3D" id="1.25.40.20">
    <property type="entry name" value="Ankyrin repeat-containing domain"/>
    <property type="match status" value="1"/>
</dbReference>
<evidence type="ECO:0000256" key="4">
    <source>
        <dbReference type="ARBA" id="ARBA00023043"/>
    </source>
</evidence>
<keyword evidence="2" id="KW-0677">Repeat</keyword>
<feature type="domain" description="Asparaginase/glutaminase C-terminal" evidence="10">
    <location>
        <begin position="258"/>
        <end position="367"/>
    </location>
</feature>
<organism evidence="11 12">
    <name type="scientific">Apiosordaria backusii</name>
    <dbReference type="NCBI Taxonomy" id="314023"/>
    <lineage>
        <taxon>Eukaryota</taxon>
        <taxon>Fungi</taxon>
        <taxon>Dikarya</taxon>
        <taxon>Ascomycota</taxon>
        <taxon>Pezizomycotina</taxon>
        <taxon>Sordariomycetes</taxon>
        <taxon>Sordariomycetidae</taxon>
        <taxon>Sordariales</taxon>
        <taxon>Lasiosphaeriaceae</taxon>
        <taxon>Apiosordaria</taxon>
    </lineage>
</organism>
<dbReference type="PROSITE" id="PS50088">
    <property type="entry name" value="ANK_REPEAT"/>
    <property type="match status" value="1"/>
</dbReference>
<gene>
    <name evidence="11" type="ORF">B0T21DRAFT_410091</name>
</gene>
<feature type="repeat" description="ANK" evidence="6">
    <location>
        <begin position="452"/>
        <end position="484"/>
    </location>
</feature>
<evidence type="ECO:0000313" key="12">
    <source>
        <dbReference type="Proteomes" id="UP001172159"/>
    </source>
</evidence>
<proteinExistence type="inferred from homology"/>
<dbReference type="PANTHER" id="PTHR11707:SF28">
    <property type="entry name" value="60 KDA LYSOPHOSPHOLIPASE"/>
    <property type="match status" value="1"/>
</dbReference>
<dbReference type="SMART" id="SM00870">
    <property type="entry name" value="Asparaginase"/>
    <property type="match status" value="1"/>
</dbReference>
<dbReference type="Proteomes" id="UP001172159">
    <property type="component" value="Unassembled WGS sequence"/>
</dbReference>
<accession>A0AA40EHX0</accession>
<dbReference type="Gene3D" id="3.40.50.1170">
    <property type="entry name" value="L-asparaginase, N-terminal domain"/>
    <property type="match status" value="1"/>
</dbReference>
<evidence type="ECO:0000313" key="11">
    <source>
        <dbReference type="EMBL" id="KAK0739762.1"/>
    </source>
</evidence>
<dbReference type="InterPro" id="IPR006034">
    <property type="entry name" value="Asparaginase/glutaminase-like"/>
</dbReference>
<dbReference type="InterPro" id="IPR027473">
    <property type="entry name" value="L-asparaginase_C"/>
</dbReference>
<evidence type="ECO:0000256" key="6">
    <source>
        <dbReference type="PROSITE-ProRule" id="PRU00023"/>
    </source>
</evidence>
<evidence type="ECO:0000256" key="3">
    <source>
        <dbReference type="ARBA" id="ARBA00022801"/>
    </source>
</evidence>
<evidence type="ECO:0000256" key="1">
    <source>
        <dbReference type="ARBA" id="ARBA00012920"/>
    </source>
</evidence>
<dbReference type="EC" id="3.5.1.1" evidence="1"/>
<evidence type="ECO:0000259" key="9">
    <source>
        <dbReference type="Pfam" id="PF00710"/>
    </source>
</evidence>
<dbReference type="PIRSF" id="PIRSF001220">
    <property type="entry name" value="L-ASNase_gatD"/>
    <property type="match status" value="1"/>
</dbReference>
<dbReference type="InterPro" id="IPR036152">
    <property type="entry name" value="Asp/glu_Ase-like_sf"/>
</dbReference>
<feature type="region of interest" description="Disordered" evidence="8">
    <location>
        <begin position="531"/>
        <end position="553"/>
    </location>
</feature>
<protein>
    <recommendedName>
        <fullName evidence="1">asparaginase</fullName>
        <ecNumber evidence="1">3.5.1.1</ecNumber>
    </recommendedName>
</protein>
<dbReference type="EMBL" id="JAUKTV010000004">
    <property type="protein sequence ID" value="KAK0739762.1"/>
    <property type="molecule type" value="Genomic_DNA"/>
</dbReference>
<evidence type="ECO:0000256" key="5">
    <source>
        <dbReference type="ARBA" id="ARBA00061199"/>
    </source>
</evidence>
<dbReference type="PANTHER" id="PTHR11707">
    <property type="entry name" value="L-ASPARAGINASE"/>
    <property type="match status" value="1"/>
</dbReference>
<dbReference type="InterPro" id="IPR041725">
    <property type="entry name" value="L-asparaginase_I"/>
</dbReference>
<dbReference type="Pfam" id="PF00710">
    <property type="entry name" value="Asparaginase"/>
    <property type="match status" value="1"/>
</dbReference>
<dbReference type="PRINTS" id="PR00139">
    <property type="entry name" value="ASNGLNASE"/>
</dbReference>
<sequence length="693" mass="74822">MGGVTFMEGNPDRKFPESRVLIIMTGGTICMQPSADGLVPMSGFLELAMAPRPSFNDSTAPSTNITAYTKEGHKLTLPSLRTPTSAYCKHIRYSILEFSPLLDSSSIASAGWTDIAMTIQQNYHLFDGFVILHGTDSLAYTASALSFMLSDLGKPVILTGSQASIFALQSDAVDNLLGSLIIAGTFTIPEVCLFFHHTLFRGNRTTKVSASSFEAFDSPNADPLAKVTSLGADVNWGLVRRPTRIAEFAVTKTLDTTHVASLRIFPGIWPQLVDSVLRVPDLRGLVLETFGMGNAPGGVDGHLTKAIKQAVERGIVIVNVSQCTNGFVSPLYAPGTALGRAGVVFGGDLTTEAALTKLSYLLALKDKGEIGLEEVKEMMGRSLRGEMTELRVASFVHPAGSLEDDGVGRVTAAESAFTALGYAISNGDLRTVRELLEGDEFNHQLLKKADYAGNTAVHLAAVGPEPKILREILERGASVHVRNRANNTPLYLAEKMAASAGATPNSEECVALLKEAGAHLWLENEESMANSRRGSIGGNNGGENGNGNGNGFTITRPANAREQDSATLVYLERQRAKLMEEEYNRLNPDKKKSFVPLTTREDPTWEAAVEKIREEHDAIVKSAMERVRKDQEAVIKRACEEQSARLEQELALLEVERAKLVRVHIGELALTPGEEGGGTLNTTLPVQMVKMVN</sequence>
<dbReference type="PROSITE" id="PS50297">
    <property type="entry name" value="ANK_REP_REGION"/>
    <property type="match status" value="1"/>
</dbReference>
<dbReference type="Pfam" id="PF12796">
    <property type="entry name" value="Ank_2"/>
    <property type="match status" value="1"/>
</dbReference>
<dbReference type="InterPro" id="IPR036770">
    <property type="entry name" value="Ankyrin_rpt-contain_sf"/>
</dbReference>
<dbReference type="InterPro" id="IPR040919">
    <property type="entry name" value="Asparaginase_C"/>
</dbReference>
<dbReference type="InterPro" id="IPR037152">
    <property type="entry name" value="L-asparaginase_N_sf"/>
</dbReference>
<feature type="compositionally biased region" description="Gly residues" evidence="8">
    <location>
        <begin position="535"/>
        <end position="550"/>
    </location>
</feature>
<evidence type="ECO:0000256" key="2">
    <source>
        <dbReference type="ARBA" id="ARBA00022737"/>
    </source>
</evidence>
<dbReference type="InterPro" id="IPR002110">
    <property type="entry name" value="Ankyrin_rpt"/>
</dbReference>
<dbReference type="PIRSF" id="PIRSF500176">
    <property type="entry name" value="L_ASNase"/>
    <property type="match status" value="1"/>
</dbReference>
<keyword evidence="3" id="KW-0378">Hydrolase</keyword>
<feature type="domain" description="L-asparaginase N-terminal" evidence="9">
    <location>
        <begin position="19"/>
        <end position="236"/>
    </location>
</feature>
<evidence type="ECO:0000256" key="8">
    <source>
        <dbReference type="SAM" id="MobiDB-lite"/>
    </source>
</evidence>
<dbReference type="GO" id="GO:0004067">
    <property type="term" value="F:asparaginase activity"/>
    <property type="evidence" value="ECO:0007669"/>
    <property type="project" value="UniProtKB-UniRule"/>
</dbReference>
<dbReference type="FunFam" id="3.40.50.40:FF:000001">
    <property type="entry name" value="L-asparaginase 1"/>
    <property type="match status" value="1"/>
</dbReference>
<comment type="similarity">
    <text evidence="5">In the N-terminal section; belongs to the asparaginase 1 family.</text>
</comment>
<dbReference type="FunFam" id="3.40.50.1170:FF:000003">
    <property type="entry name" value="60 kDa lysophospholipase"/>
    <property type="match status" value="1"/>
</dbReference>
<reference evidence="11" key="1">
    <citation type="submission" date="2023-06" db="EMBL/GenBank/DDBJ databases">
        <title>Genome-scale phylogeny and comparative genomics of the fungal order Sordariales.</title>
        <authorList>
            <consortium name="Lawrence Berkeley National Laboratory"/>
            <person name="Hensen N."/>
            <person name="Bonometti L."/>
            <person name="Westerberg I."/>
            <person name="Brannstrom I.O."/>
            <person name="Guillou S."/>
            <person name="Cros-Aarteil S."/>
            <person name="Calhoun S."/>
            <person name="Haridas S."/>
            <person name="Kuo A."/>
            <person name="Mondo S."/>
            <person name="Pangilinan J."/>
            <person name="Riley R."/>
            <person name="Labutti K."/>
            <person name="Andreopoulos B."/>
            <person name="Lipzen A."/>
            <person name="Chen C."/>
            <person name="Yanf M."/>
            <person name="Daum C."/>
            <person name="Ng V."/>
            <person name="Clum A."/>
            <person name="Steindorff A."/>
            <person name="Ohm R."/>
            <person name="Martin F."/>
            <person name="Silar P."/>
            <person name="Natvig D."/>
            <person name="Lalanne C."/>
            <person name="Gautier V."/>
            <person name="Ament-Velasquez S.L."/>
            <person name="Kruys A."/>
            <person name="Hutchinson M.I."/>
            <person name="Powell A.J."/>
            <person name="Barry K."/>
            <person name="Miller A.N."/>
            <person name="Grigoriev I.V."/>
            <person name="Debuchy R."/>
            <person name="Gladieux P."/>
            <person name="Thoren M.H."/>
            <person name="Johannesson H."/>
        </authorList>
    </citation>
    <scope>NUCLEOTIDE SEQUENCE</scope>
    <source>
        <strain evidence="11">CBS 540.89</strain>
    </source>
</reference>
<keyword evidence="7" id="KW-0175">Coiled coil</keyword>
<comment type="caution">
    <text evidence="11">The sequence shown here is derived from an EMBL/GenBank/DDBJ whole genome shotgun (WGS) entry which is preliminary data.</text>
</comment>
<dbReference type="PROSITE" id="PS51732">
    <property type="entry name" value="ASN_GLN_ASE_3"/>
    <property type="match status" value="1"/>
</dbReference>
<dbReference type="InterPro" id="IPR027474">
    <property type="entry name" value="L-asparaginase_N"/>
</dbReference>
<name>A0AA40EHX0_9PEZI</name>
<feature type="coiled-coil region" evidence="7">
    <location>
        <begin position="636"/>
        <end position="663"/>
    </location>
</feature>
<dbReference type="Pfam" id="PF17763">
    <property type="entry name" value="Asparaginase_C"/>
    <property type="match status" value="1"/>
</dbReference>
<dbReference type="Gene3D" id="3.40.50.40">
    <property type="match status" value="1"/>
</dbReference>
<keyword evidence="4 6" id="KW-0040">ANK repeat</keyword>
<evidence type="ECO:0000259" key="10">
    <source>
        <dbReference type="Pfam" id="PF17763"/>
    </source>
</evidence>
<evidence type="ECO:0000256" key="7">
    <source>
        <dbReference type="SAM" id="Coils"/>
    </source>
</evidence>